<feature type="compositionally biased region" description="Basic and acidic residues" evidence="1">
    <location>
        <begin position="195"/>
        <end position="204"/>
    </location>
</feature>
<gene>
    <name evidence="2" type="ORF">FB45DRAFT_935019</name>
</gene>
<feature type="region of interest" description="Disordered" evidence="1">
    <location>
        <begin position="195"/>
        <end position="233"/>
    </location>
</feature>
<dbReference type="PANTHER" id="PTHR46579:SF2">
    <property type="entry name" value="C2H2-TYPE DOMAIN-CONTAINING PROTEIN"/>
    <property type="match status" value="1"/>
</dbReference>
<evidence type="ECO:0000256" key="1">
    <source>
        <dbReference type="SAM" id="MobiDB-lite"/>
    </source>
</evidence>
<name>A0AAD7BBI3_9AGAR</name>
<feature type="compositionally biased region" description="Low complexity" evidence="1">
    <location>
        <begin position="222"/>
        <end position="233"/>
    </location>
</feature>
<dbReference type="EMBL" id="JARKIF010000023">
    <property type="protein sequence ID" value="KAJ7615963.1"/>
    <property type="molecule type" value="Genomic_DNA"/>
</dbReference>
<reference evidence="2" key="1">
    <citation type="submission" date="2023-03" db="EMBL/GenBank/DDBJ databases">
        <title>Massive genome expansion in bonnet fungi (Mycena s.s.) driven by repeated elements and novel gene families across ecological guilds.</title>
        <authorList>
            <consortium name="Lawrence Berkeley National Laboratory"/>
            <person name="Harder C.B."/>
            <person name="Miyauchi S."/>
            <person name="Viragh M."/>
            <person name="Kuo A."/>
            <person name="Thoen E."/>
            <person name="Andreopoulos B."/>
            <person name="Lu D."/>
            <person name="Skrede I."/>
            <person name="Drula E."/>
            <person name="Henrissat B."/>
            <person name="Morin E."/>
            <person name="Kohler A."/>
            <person name="Barry K."/>
            <person name="LaButti K."/>
            <person name="Morin E."/>
            <person name="Salamov A."/>
            <person name="Lipzen A."/>
            <person name="Mereny Z."/>
            <person name="Hegedus B."/>
            <person name="Baldrian P."/>
            <person name="Stursova M."/>
            <person name="Weitz H."/>
            <person name="Taylor A."/>
            <person name="Grigoriev I.V."/>
            <person name="Nagy L.G."/>
            <person name="Martin F."/>
            <person name="Kauserud H."/>
        </authorList>
    </citation>
    <scope>NUCLEOTIDE SEQUENCE</scope>
    <source>
        <strain evidence="2">9284</strain>
    </source>
</reference>
<dbReference type="PANTHER" id="PTHR46579">
    <property type="entry name" value="F5/8 TYPE C DOMAIN-CONTAINING PROTEIN-RELATED"/>
    <property type="match status" value="1"/>
</dbReference>
<organism evidence="2 3">
    <name type="scientific">Roridomyces roridus</name>
    <dbReference type="NCBI Taxonomy" id="1738132"/>
    <lineage>
        <taxon>Eukaryota</taxon>
        <taxon>Fungi</taxon>
        <taxon>Dikarya</taxon>
        <taxon>Basidiomycota</taxon>
        <taxon>Agaricomycotina</taxon>
        <taxon>Agaricomycetes</taxon>
        <taxon>Agaricomycetidae</taxon>
        <taxon>Agaricales</taxon>
        <taxon>Marasmiineae</taxon>
        <taxon>Mycenaceae</taxon>
        <taxon>Roridomyces</taxon>
    </lineage>
</organism>
<dbReference type="Proteomes" id="UP001221142">
    <property type="component" value="Unassembled WGS sequence"/>
</dbReference>
<accession>A0AAD7BBI3</accession>
<keyword evidence="3" id="KW-1185">Reference proteome</keyword>
<dbReference type="AlphaFoldDB" id="A0AAD7BBI3"/>
<proteinExistence type="predicted"/>
<protein>
    <submittedName>
        <fullName evidence="2">Uncharacterized protein</fullName>
    </submittedName>
</protein>
<evidence type="ECO:0000313" key="2">
    <source>
        <dbReference type="EMBL" id="KAJ7615963.1"/>
    </source>
</evidence>
<sequence>MCKLCGFADHSHDGTPCTKCEVTHEELFTQESLLNEFQRRTGAEHRRLAYMYKNLATVEEKELFFSEHGVRWTEFARLYYFDLVRCTVIDPMHNLLLGVAKNQWFSRWIETGALRARELNIIHEFLETGRLPTRVGESAGGSLTADEYKFATTGPLAVVVPLVWERFQSDADEDYKAALARYPASMTEYRKKLKAWEKTKDSRQKNSRRPPLPKEPFKRSSEPSSGSDTSSDRYCSCMRSTAQLGFIPYN</sequence>
<comment type="caution">
    <text evidence="2">The sequence shown here is derived from an EMBL/GenBank/DDBJ whole genome shotgun (WGS) entry which is preliminary data.</text>
</comment>
<evidence type="ECO:0000313" key="3">
    <source>
        <dbReference type="Proteomes" id="UP001221142"/>
    </source>
</evidence>